<keyword evidence="3" id="KW-0804">Transcription</keyword>
<evidence type="ECO:0000313" key="7">
    <source>
        <dbReference type="EnsemblPlants" id="KQJ92182"/>
    </source>
</evidence>
<reference evidence="6 7" key="1">
    <citation type="journal article" date="2010" name="Nature">
        <title>Genome sequencing and analysis of the model grass Brachypodium distachyon.</title>
        <authorList>
            <consortium name="International Brachypodium Initiative"/>
        </authorList>
    </citation>
    <scope>NUCLEOTIDE SEQUENCE [LARGE SCALE GENOMIC DNA]</scope>
    <source>
        <strain evidence="6 7">Bd21</strain>
    </source>
</reference>
<dbReference type="STRING" id="15368.A0A0Q3EXP7"/>
<evidence type="ECO:0000313" key="6">
    <source>
        <dbReference type="EMBL" id="KQJ92182.1"/>
    </source>
</evidence>
<dbReference type="EnsemblPlants" id="KQJ92182">
    <property type="protein sequence ID" value="KQJ92182"/>
    <property type="gene ID" value="BRADI_4g42115v3"/>
</dbReference>
<dbReference type="InterPro" id="IPR000812">
    <property type="entry name" value="TFIIB"/>
</dbReference>
<gene>
    <name evidence="6" type="ORF">BRADI_4g42115v3</name>
</gene>
<dbReference type="OrthoDB" id="25790at2759"/>
<dbReference type="PANTHER" id="PTHR11618:SF54">
    <property type="entry name" value="TFIIB-TYPE DOMAIN-CONTAINING PROTEIN"/>
    <property type="match status" value="1"/>
</dbReference>
<evidence type="ECO:0000313" key="8">
    <source>
        <dbReference type="Proteomes" id="UP000008810"/>
    </source>
</evidence>
<keyword evidence="8" id="KW-1185">Reference proteome</keyword>
<dbReference type="PRINTS" id="PR00685">
    <property type="entry name" value="TIFACTORIIB"/>
</dbReference>
<dbReference type="SUPFAM" id="SSF47954">
    <property type="entry name" value="Cyclin-like"/>
    <property type="match status" value="2"/>
</dbReference>
<organism evidence="6">
    <name type="scientific">Brachypodium distachyon</name>
    <name type="common">Purple false brome</name>
    <name type="synonym">Trachynia distachya</name>
    <dbReference type="NCBI Taxonomy" id="15368"/>
    <lineage>
        <taxon>Eukaryota</taxon>
        <taxon>Viridiplantae</taxon>
        <taxon>Streptophyta</taxon>
        <taxon>Embryophyta</taxon>
        <taxon>Tracheophyta</taxon>
        <taxon>Spermatophyta</taxon>
        <taxon>Magnoliopsida</taxon>
        <taxon>Liliopsida</taxon>
        <taxon>Poales</taxon>
        <taxon>Poaceae</taxon>
        <taxon>BOP clade</taxon>
        <taxon>Pooideae</taxon>
        <taxon>Stipodae</taxon>
        <taxon>Brachypodieae</taxon>
        <taxon>Brachypodium</taxon>
    </lineage>
</organism>
<dbReference type="GO" id="GO:0070897">
    <property type="term" value="P:transcription preinitiation complex assembly"/>
    <property type="evidence" value="ECO:0007669"/>
    <property type="project" value="InterPro"/>
</dbReference>
<reference evidence="7" key="3">
    <citation type="submission" date="2018-08" db="UniProtKB">
        <authorList>
            <consortium name="EnsemblPlants"/>
        </authorList>
    </citation>
    <scope>IDENTIFICATION</scope>
    <source>
        <strain evidence="7">cv. Bd21</strain>
    </source>
</reference>
<dbReference type="SMART" id="SM00385">
    <property type="entry name" value="CYCLIN"/>
    <property type="match status" value="1"/>
</dbReference>
<evidence type="ECO:0000256" key="1">
    <source>
        <dbReference type="ARBA" id="ARBA00010857"/>
    </source>
</evidence>
<dbReference type="GO" id="GO:0016251">
    <property type="term" value="F:RNA polymerase II general transcription initiation factor activity"/>
    <property type="evidence" value="ECO:0000318"/>
    <property type="project" value="GO_Central"/>
</dbReference>
<dbReference type="Pfam" id="PF00382">
    <property type="entry name" value="TFIIB"/>
    <property type="match status" value="1"/>
</dbReference>
<dbReference type="Gramene" id="KQJ92182">
    <property type="protein sequence ID" value="KQJ92182"/>
    <property type="gene ID" value="BRADI_4g42115v3"/>
</dbReference>
<dbReference type="InterPro" id="IPR013137">
    <property type="entry name" value="Znf_TFIIB"/>
</dbReference>
<dbReference type="InterPro" id="IPR013150">
    <property type="entry name" value="TFIIB_cyclin"/>
</dbReference>
<comment type="similarity">
    <text evidence="1">Belongs to the TFIIB family.</text>
</comment>
<feature type="domain" description="TFIIB-type" evidence="5">
    <location>
        <begin position="2"/>
        <end position="34"/>
    </location>
</feature>
<dbReference type="Proteomes" id="UP000008810">
    <property type="component" value="Chromosome 4"/>
</dbReference>
<dbReference type="GO" id="GO:0017025">
    <property type="term" value="F:TBP-class protein binding"/>
    <property type="evidence" value="ECO:0000318"/>
    <property type="project" value="GO_Central"/>
</dbReference>
<dbReference type="PROSITE" id="PS51134">
    <property type="entry name" value="ZF_TFIIB"/>
    <property type="match status" value="1"/>
</dbReference>
<keyword evidence="4" id="KW-0862">Zinc</keyword>
<sequence length="309" mass="34741">MESSYCKDCNLSTVIVFDRASGDTICSECGLVLDSHYIEEKANPHTFTHFASKDDNYDPFCVGDSTSNLESKHDSTILWPEVFDNRRSFCGNLQKSVDFYSHQSDNAFNYIADMADRLGIVDSIQTQAKNIYKKAKEHKLFNIRKKHSVCAACLYIACRQANKVRTIKEICTVTDGVSKKEVSRAKDLLVQHIEGHKGKCMEVNSVLPRDLVRRFCSTLGMTIQAIQAAEEAANRVERLDIRRNAISIAGAIIYLLSESSAEPRDKVTIKDICAVAGSAEITIRCCHKELCSYASWLLETYLTQTMHQN</sequence>
<accession>A0A0Q3EXP7</accession>
<dbReference type="GO" id="GO:0008270">
    <property type="term" value="F:zinc ion binding"/>
    <property type="evidence" value="ECO:0007669"/>
    <property type="project" value="UniProtKB-KW"/>
</dbReference>
<name>A0A0Q3EXP7_BRADI</name>
<dbReference type="PANTHER" id="PTHR11618">
    <property type="entry name" value="TRANSCRIPTION INITIATION FACTOR IIB-RELATED"/>
    <property type="match status" value="1"/>
</dbReference>
<keyword evidence="2" id="KW-0805">Transcription regulation</keyword>
<dbReference type="Gene3D" id="1.10.472.170">
    <property type="match status" value="1"/>
</dbReference>
<dbReference type="Pfam" id="PF08271">
    <property type="entry name" value="Zn_Ribbon_TF"/>
    <property type="match status" value="1"/>
</dbReference>
<dbReference type="AlphaFoldDB" id="A0A0Q3EXP7"/>
<evidence type="ECO:0000256" key="3">
    <source>
        <dbReference type="ARBA" id="ARBA00023163"/>
    </source>
</evidence>
<evidence type="ECO:0000256" key="2">
    <source>
        <dbReference type="ARBA" id="ARBA00023015"/>
    </source>
</evidence>
<dbReference type="GO" id="GO:0005634">
    <property type="term" value="C:nucleus"/>
    <property type="evidence" value="ECO:0000318"/>
    <property type="project" value="GO_Central"/>
</dbReference>
<keyword evidence="4" id="KW-0479">Metal-binding</keyword>
<evidence type="ECO:0000259" key="5">
    <source>
        <dbReference type="PROSITE" id="PS51134"/>
    </source>
</evidence>
<dbReference type="EMBL" id="CM000883">
    <property type="protein sequence ID" value="KQJ92182.1"/>
    <property type="molecule type" value="Genomic_DNA"/>
</dbReference>
<dbReference type="GO" id="GO:0006352">
    <property type="term" value="P:DNA-templated transcription initiation"/>
    <property type="evidence" value="ECO:0000318"/>
    <property type="project" value="GO_Central"/>
</dbReference>
<protein>
    <recommendedName>
        <fullName evidence="5">TFIIB-type domain-containing protein</fullName>
    </recommendedName>
</protein>
<evidence type="ECO:0000256" key="4">
    <source>
        <dbReference type="PROSITE-ProRule" id="PRU00469"/>
    </source>
</evidence>
<dbReference type="InterPro" id="IPR013763">
    <property type="entry name" value="Cyclin-like_dom"/>
</dbReference>
<keyword evidence="4" id="KW-0863">Zinc-finger</keyword>
<dbReference type="GO" id="GO:0097550">
    <property type="term" value="C:transcription preinitiation complex"/>
    <property type="evidence" value="ECO:0000318"/>
    <property type="project" value="GO_Central"/>
</dbReference>
<dbReference type="SUPFAM" id="SSF57783">
    <property type="entry name" value="Zinc beta-ribbon"/>
    <property type="match status" value="1"/>
</dbReference>
<dbReference type="Gene3D" id="1.10.472.10">
    <property type="entry name" value="Cyclin-like"/>
    <property type="match status" value="1"/>
</dbReference>
<dbReference type="InterPro" id="IPR036915">
    <property type="entry name" value="Cyclin-like_sf"/>
</dbReference>
<dbReference type="InParanoid" id="A0A0Q3EXP7"/>
<reference evidence="6" key="2">
    <citation type="submission" date="2017-06" db="EMBL/GenBank/DDBJ databases">
        <title>WGS assembly of Brachypodium distachyon.</title>
        <authorList>
            <consortium name="The International Brachypodium Initiative"/>
            <person name="Lucas S."/>
            <person name="Harmon-Smith M."/>
            <person name="Lail K."/>
            <person name="Tice H."/>
            <person name="Grimwood J."/>
            <person name="Bruce D."/>
            <person name="Barry K."/>
            <person name="Shu S."/>
            <person name="Lindquist E."/>
            <person name="Wang M."/>
            <person name="Pitluck S."/>
            <person name="Vogel J.P."/>
            <person name="Garvin D.F."/>
            <person name="Mockler T.C."/>
            <person name="Schmutz J."/>
            <person name="Rokhsar D."/>
            <person name="Bevan M.W."/>
        </authorList>
    </citation>
    <scope>NUCLEOTIDE SEQUENCE</scope>
    <source>
        <strain evidence="6">Bd21</strain>
    </source>
</reference>
<proteinExistence type="inferred from homology"/>